<sequence>MHSFRVSRAGPPPSRGPSDVVRL</sequence>
<proteinExistence type="predicted"/>
<protein>
    <submittedName>
        <fullName evidence="2">Uncharacterized protein</fullName>
    </submittedName>
</protein>
<organism evidence="2">
    <name type="scientific">Anguilla anguilla</name>
    <name type="common">European freshwater eel</name>
    <name type="synonym">Muraena anguilla</name>
    <dbReference type="NCBI Taxonomy" id="7936"/>
    <lineage>
        <taxon>Eukaryota</taxon>
        <taxon>Metazoa</taxon>
        <taxon>Chordata</taxon>
        <taxon>Craniata</taxon>
        <taxon>Vertebrata</taxon>
        <taxon>Euteleostomi</taxon>
        <taxon>Actinopterygii</taxon>
        <taxon>Neopterygii</taxon>
        <taxon>Teleostei</taxon>
        <taxon>Anguilliformes</taxon>
        <taxon>Anguillidae</taxon>
        <taxon>Anguilla</taxon>
    </lineage>
</organism>
<accession>A0A0E9PE54</accession>
<dbReference type="EMBL" id="GBXM01105788">
    <property type="protein sequence ID" value="JAH02789.1"/>
    <property type="molecule type" value="Transcribed_RNA"/>
</dbReference>
<dbReference type="AlphaFoldDB" id="A0A0E9PE54"/>
<reference evidence="2" key="2">
    <citation type="journal article" date="2015" name="Fish Shellfish Immunol.">
        <title>Early steps in the European eel (Anguilla anguilla)-Vibrio vulnificus interaction in the gills: Role of the RtxA13 toxin.</title>
        <authorList>
            <person name="Callol A."/>
            <person name="Pajuelo D."/>
            <person name="Ebbesson L."/>
            <person name="Teles M."/>
            <person name="MacKenzie S."/>
            <person name="Amaro C."/>
        </authorList>
    </citation>
    <scope>NUCLEOTIDE SEQUENCE</scope>
</reference>
<reference evidence="2" key="1">
    <citation type="submission" date="2014-11" db="EMBL/GenBank/DDBJ databases">
        <authorList>
            <person name="Amaro Gonzalez C."/>
        </authorList>
    </citation>
    <scope>NUCLEOTIDE SEQUENCE</scope>
</reference>
<evidence type="ECO:0000256" key="1">
    <source>
        <dbReference type="SAM" id="MobiDB-lite"/>
    </source>
</evidence>
<name>A0A0E9PE54_ANGAN</name>
<feature type="region of interest" description="Disordered" evidence="1">
    <location>
        <begin position="1"/>
        <end position="23"/>
    </location>
</feature>
<evidence type="ECO:0000313" key="2">
    <source>
        <dbReference type="EMBL" id="JAH02789.1"/>
    </source>
</evidence>